<comment type="subunit">
    <text evidence="5">Part of the 50S ribosomal subunit; part of the 5S rRNA/L5/L18/L25 subcomplex. Contacts the 5S rRNA and the P site tRNA. Forms a bridge to the 30S subunit in the 70S ribosome.</text>
</comment>
<dbReference type="GO" id="GO:1990904">
    <property type="term" value="C:ribonucleoprotein complex"/>
    <property type="evidence" value="ECO:0007669"/>
    <property type="project" value="UniProtKB-KW"/>
</dbReference>
<evidence type="ECO:0000256" key="5">
    <source>
        <dbReference type="HAMAP-Rule" id="MF_01333"/>
    </source>
</evidence>
<dbReference type="Pfam" id="PF00673">
    <property type="entry name" value="Ribosomal_L5_C"/>
    <property type="match status" value="1"/>
</dbReference>
<evidence type="ECO:0000259" key="7">
    <source>
        <dbReference type="Pfam" id="PF00281"/>
    </source>
</evidence>
<dbReference type="FunFam" id="3.30.1440.10:FF:000001">
    <property type="entry name" value="50S ribosomal protein L5"/>
    <property type="match status" value="1"/>
</dbReference>
<evidence type="ECO:0000256" key="1">
    <source>
        <dbReference type="ARBA" id="ARBA00008553"/>
    </source>
</evidence>
<dbReference type="PIRSF" id="PIRSF002161">
    <property type="entry name" value="Ribosomal_L5"/>
    <property type="match status" value="1"/>
</dbReference>
<gene>
    <name evidence="5 9" type="primary">rplE</name>
    <name evidence="9" type="ORF">HY220_02030</name>
</gene>
<dbReference type="InterPro" id="IPR022803">
    <property type="entry name" value="Ribosomal_uL5_dom_sf"/>
</dbReference>
<dbReference type="HAMAP" id="MF_01333_B">
    <property type="entry name" value="Ribosomal_uL5_B"/>
    <property type="match status" value="1"/>
</dbReference>
<dbReference type="Proteomes" id="UP000808388">
    <property type="component" value="Unassembled WGS sequence"/>
</dbReference>
<feature type="domain" description="Large ribosomal subunit protein uL5 N-terminal" evidence="7">
    <location>
        <begin position="24"/>
        <end position="79"/>
    </location>
</feature>
<accession>A0A9D6LRQ4</accession>
<dbReference type="PANTHER" id="PTHR11994">
    <property type="entry name" value="60S RIBOSOMAL PROTEIN L11-RELATED"/>
    <property type="match status" value="1"/>
</dbReference>
<protein>
    <recommendedName>
        <fullName evidence="4 5">Large ribosomal subunit protein uL5</fullName>
    </recommendedName>
</protein>
<dbReference type="GO" id="GO:0019843">
    <property type="term" value="F:rRNA binding"/>
    <property type="evidence" value="ECO:0007669"/>
    <property type="project" value="UniProtKB-UniRule"/>
</dbReference>
<dbReference type="GO" id="GO:0003735">
    <property type="term" value="F:structural constituent of ribosome"/>
    <property type="evidence" value="ECO:0007669"/>
    <property type="project" value="InterPro"/>
</dbReference>
<dbReference type="NCBIfam" id="NF000585">
    <property type="entry name" value="PRK00010.1"/>
    <property type="match status" value="1"/>
</dbReference>
<keyword evidence="5" id="KW-0699">rRNA-binding</keyword>
<keyword evidence="5" id="KW-0694">RNA-binding</keyword>
<organism evidence="9 10">
    <name type="scientific">Candidatus Sungiibacteriota bacterium</name>
    <dbReference type="NCBI Taxonomy" id="2750080"/>
    <lineage>
        <taxon>Bacteria</taxon>
        <taxon>Candidatus Sungiibacteriota</taxon>
    </lineage>
</organism>
<evidence type="ECO:0000256" key="2">
    <source>
        <dbReference type="ARBA" id="ARBA00022980"/>
    </source>
</evidence>
<dbReference type="InterPro" id="IPR002132">
    <property type="entry name" value="Ribosomal_uL5"/>
</dbReference>
<dbReference type="Gene3D" id="3.30.1440.10">
    <property type="match status" value="1"/>
</dbReference>
<dbReference type="InterPro" id="IPR031310">
    <property type="entry name" value="Ribosomal_uL5_N"/>
</dbReference>
<dbReference type="InterPro" id="IPR020930">
    <property type="entry name" value="Ribosomal_uL5_bac-type"/>
</dbReference>
<evidence type="ECO:0000259" key="8">
    <source>
        <dbReference type="Pfam" id="PF00673"/>
    </source>
</evidence>
<sequence>MSVIKERYQKEAIPALKKEFEYSNILAVPKIIKVVVNSGVGRIVDEKQREIVQKSLSAITGQHAVPRRAKKAIASFKTRLGQIIGYSVTLRGARMYEFLDRLVGIALPRTRDFKGIPATAFDGRGNLTIGVKEHIVFPEMIGEDVRFIFGLEVTIVTTARTKEEGMSLLRSLGFPIQT</sequence>
<evidence type="ECO:0000313" key="10">
    <source>
        <dbReference type="Proteomes" id="UP000808388"/>
    </source>
</evidence>
<comment type="function">
    <text evidence="5">This is 1 of the proteins that bind and probably mediate the attachment of the 5S RNA into the large ribosomal subunit, where it forms part of the central protuberance. In the 70S ribosome it contacts protein S13 of the 30S subunit (bridge B1b), connecting the 2 subunits; this bridge is implicated in subunit movement. Contacts the P site tRNA; the 5S rRNA and some of its associated proteins might help stabilize positioning of ribosome-bound tRNAs.</text>
</comment>
<dbReference type="SUPFAM" id="SSF55282">
    <property type="entry name" value="RL5-like"/>
    <property type="match status" value="1"/>
</dbReference>
<evidence type="ECO:0000256" key="6">
    <source>
        <dbReference type="RuleBase" id="RU003930"/>
    </source>
</evidence>
<dbReference type="Pfam" id="PF00281">
    <property type="entry name" value="Ribosomal_L5"/>
    <property type="match status" value="1"/>
</dbReference>
<keyword evidence="5" id="KW-0820">tRNA-binding</keyword>
<feature type="domain" description="Large ribosomal subunit protein uL5 C-terminal" evidence="8">
    <location>
        <begin position="84"/>
        <end position="175"/>
    </location>
</feature>
<name>A0A9D6LRQ4_9BACT</name>
<proteinExistence type="inferred from homology"/>
<evidence type="ECO:0000256" key="3">
    <source>
        <dbReference type="ARBA" id="ARBA00023274"/>
    </source>
</evidence>
<dbReference type="GO" id="GO:0005840">
    <property type="term" value="C:ribosome"/>
    <property type="evidence" value="ECO:0007669"/>
    <property type="project" value="UniProtKB-KW"/>
</dbReference>
<dbReference type="GO" id="GO:0000049">
    <property type="term" value="F:tRNA binding"/>
    <property type="evidence" value="ECO:0007669"/>
    <property type="project" value="UniProtKB-UniRule"/>
</dbReference>
<keyword evidence="2 5" id="KW-0689">Ribosomal protein</keyword>
<dbReference type="AlphaFoldDB" id="A0A9D6LRQ4"/>
<dbReference type="GO" id="GO:0006412">
    <property type="term" value="P:translation"/>
    <property type="evidence" value="ECO:0007669"/>
    <property type="project" value="UniProtKB-UniRule"/>
</dbReference>
<dbReference type="EMBL" id="JACQCQ010000008">
    <property type="protein sequence ID" value="MBI3627507.1"/>
    <property type="molecule type" value="Genomic_DNA"/>
</dbReference>
<comment type="similarity">
    <text evidence="1 5 6">Belongs to the universal ribosomal protein uL5 family.</text>
</comment>
<keyword evidence="3 5" id="KW-0687">Ribonucleoprotein</keyword>
<evidence type="ECO:0000256" key="4">
    <source>
        <dbReference type="ARBA" id="ARBA00035245"/>
    </source>
</evidence>
<reference evidence="9" key="1">
    <citation type="submission" date="2020-07" db="EMBL/GenBank/DDBJ databases">
        <title>Huge and variable diversity of episymbiotic CPR bacteria and DPANN archaea in groundwater ecosystems.</title>
        <authorList>
            <person name="He C.Y."/>
            <person name="Keren R."/>
            <person name="Whittaker M."/>
            <person name="Farag I.F."/>
            <person name="Doudna J."/>
            <person name="Cate J.H.D."/>
            <person name="Banfield J.F."/>
        </authorList>
    </citation>
    <scope>NUCLEOTIDE SEQUENCE</scope>
    <source>
        <strain evidence="9">NC_groundwater_972_Pr1_S-0.2um_49_27</strain>
    </source>
</reference>
<comment type="caution">
    <text evidence="9">The sequence shown here is derived from an EMBL/GenBank/DDBJ whole genome shotgun (WGS) entry which is preliminary data.</text>
</comment>
<evidence type="ECO:0000313" key="9">
    <source>
        <dbReference type="EMBL" id="MBI3627507.1"/>
    </source>
</evidence>
<dbReference type="InterPro" id="IPR031309">
    <property type="entry name" value="Ribosomal_uL5_C"/>
</dbReference>